<evidence type="ECO:0000256" key="8">
    <source>
        <dbReference type="ARBA" id="ARBA00022692"/>
    </source>
</evidence>
<dbReference type="EMBL" id="CAJPVJ010003855">
    <property type="protein sequence ID" value="CAG2168012.1"/>
    <property type="molecule type" value="Genomic_DNA"/>
</dbReference>
<comment type="similarity">
    <text evidence="5 22">Belongs to the G-protein coupled receptor 1 family.</text>
</comment>
<evidence type="ECO:0000256" key="4">
    <source>
        <dbReference type="ARBA" id="ARBA00009273"/>
    </source>
</evidence>
<evidence type="ECO:0000256" key="10">
    <source>
        <dbReference type="ARBA" id="ARBA00022771"/>
    </source>
</evidence>
<dbReference type="PROSITE" id="PS50262">
    <property type="entry name" value="G_PROTEIN_RECEP_F1_2"/>
    <property type="match status" value="1"/>
</dbReference>
<dbReference type="InterPro" id="IPR001841">
    <property type="entry name" value="Znf_RING"/>
</dbReference>
<evidence type="ECO:0000259" key="24">
    <source>
        <dbReference type="PROSITE" id="PS50089"/>
    </source>
</evidence>
<keyword evidence="14 23" id="KW-1133">Transmembrane helix</keyword>
<dbReference type="Pfam" id="PF00001">
    <property type="entry name" value="7tm_1"/>
    <property type="match status" value="1"/>
</dbReference>
<evidence type="ECO:0000256" key="20">
    <source>
        <dbReference type="ARBA" id="ARBA00078349"/>
    </source>
</evidence>
<evidence type="ECO:0000256" key="13">
    <source>
        <dbReference type="ARBA" id="ARBA00022833"/>
    </source>
</evidence>
<evidence type="ECO:0000256" key="14">
    <source>
        <dbReference type="ARBA" id="ARBA00022989"/>
    </source>
</evidence>
<evidence type="ECO:0000256" key="17">
    <source>
        <dbReference type="ARBA" id="ARBA00023306"/>
    </source>
</evidence>
<dbReference type="GO" id="GO:0051301">
    <property type="term" value="P:cell division"/>
    <property type="evidence" value="ECO:0007669"/>
    <property type="project" value="UniProtKB-KW"/>
</dbReference>
<comment type="pathway">
    <text evidence="3">Protein modification; protein ubiquitination.</text>
</comment>
<dbReference type="GO" id="GO:0031145">
    <property type="term" value="P:anaphase-promoting complex-dependent catabolic process"/>
    <property type="evidence" value="ECO:0007669"/>
    <property type="project" value="InterPro"/>
</dbReference>
<evidence type="ECO:0000313" key="27">
    <source>
        <dbReference type="Proteomes" id="UP000728032"/>
    </source>
</evidence>
<dbReference type="GO" id="GO:0016020">
    <property type="term" value="C:membrane"/>
    <property type="evidence" value="ECO:0007669"/>
    <property type="project" value="UniProtKB-SubCell"/>
</dbReference>
<evidence type="ECO:0000256" key="11">
    <source>
        <dbReference type="ARBA" id="ARBA00022776"/>
    </source>
</evidence>
<organism evidence="26">
    <name type="scientific">Oppiella nova</name>
    <dbReference type="NCBI Taxonomy" id="334625"/>
    <lineage>
        <taxon>Eukaryota</taxon>
        <taxon>Metazoa</taxon>
        <taxon>Ecdysozoa</taxon>
        <taxon>Arthropoda</taxon>
        <taxon>Chelicerata</taxon>
        <taxon>Arachnida</taxon>
        <taxon>Acari</taxon>
        <taxon>Acariformes</taxon>
        <taxon>Sarcoptiformes</taxon>
        <taxon>Oribatida</taxon>
        <taxon>Brachypylina</taxon>
        <taxon>Oppioidea</taxon>
        <taxon>Oppiidae</taxon>
        <taxon>Oppiella</taxon>
    </lineage>
</organism>
<dbReference type="OrthoDB" id="1681166at2759"/>
<dbReference type="InterPro" id="IPR013083">
    <property type="entry name" value="Znf_RING/FYVE/PHD"/>
</dbReference>
<evidence type="ECO:0000256" key="19">
    <source>
        <dbReference type="ARBA" id="ARBA00062360"/>
    </source>
</evidence>
<evidence type="ECO:0000256" key="1">
    <source>
        <dbReference type="ARBA" id="ARBA00004123"/>
    </source>
</evidence>
<feature type="transmembrane region" description="Helical" evidence="23">
    <location>
        <begin position="20"/>
        <end position="46"/>
    </location>
</feature>
<dbReference type="Pfam" id="PF12861">
    <property type="entry name" value="zf-ANAPC11"/>
    <property type="match status" value="1"/>
</dbReference>
<accession>A0A7R9QKW8</accession>
<dbReference type="PROSITE" id="PS00237">
    <property type="entry name" value="G_PROTEIN_RECEP_F1_1"/>
    <property type="match status" value="1"/>
</dbReference>
<evidence type="ECO:0000256" key="16">
    <source>
        <dbReference type="ARBA" id="ARBA00023242"/>
    </source>
</evidence>
<comment type="subcellular location">
    <subcellularLocation>
        <location evidence="2">Membrane</location>
    </subcellularLocation>
    <subcellularLocation>
        <location evidence="1">Nucleus</location>
    </subcellularLocation>
</comment>
<dbReference type="InterPro" id="IPR051031">
    <property type="entry name" value="RING-box_E3_Ubiquitin_Ligase"/>
</dbReference>
<dbReference type="SUPFAM" id="SSF57850">
    <property type="entry name" value="RING/U-box"/>
    <property type="match status" value="1"/>
</dbReference>
<feature type="transmembrane region" description="Helical" evidence="23">
    <location>
        <begin position="116"/>
        <end position="137"/>
    </location>
</feature>
<keyword evidence="22" id="KW-0675">Receptor</keyword>
<keyword evidence="27" id="KW-1185">Reference proteome</keyword>
<feature type="transmembrane region" description="Helical" evidence="23">
    <location>
        <begin position="162"/>
        <end position="182"/>
    </location>
</feature>
<keyword evidence="16" id="KW-0539">Nucleus</keyword>
<feature type="domain" description="RING-type" evidence="24">
    <location>
        <begin position="266"/>
        <end position="309"/>
    </location>
</feature>
<dbReference type="PROSITE" id="PS50089">
    <property type="entry name" value="ZF_RING_2"/>
    <property type="match status" value="1"/>
</dbReference>
<evidence type="ECO:0000256" key="3">
    <source>
        <dbReference type="ARBA" id="ARBA00004906"/>
    </source>
</evidence>
<evidence type="ECO:0000256" key="23">
    <source>
        <dbReference type="SAM" id="Phobius"/>
    </source>
</evidence>
<dbReference type="Gene3D" id="3.30.40.10">
    <property type="entry name" value="Zinc/RING finger domain, C3HC4 (zinc finger)"/>
    <property type="match status" value="1"/>
</dbReference>
<dbReference type="CDD" id="cd16456">
    <property type="entry name" value="RING-H2_APC11"/>
    <property type="match status" value="1"/>
</dbReference>
<evidence type="ECO:0000256" key="12">
    <source>
        <dbReference type="ARBA" id="ARBA00022786"/>
    </source>
</evidence>
<evidence type="ECO:0000256" key="21">
    <source>
        <dbReference type="PROSITE-ProRule" id="PRU00175"/>
    </source>
</evidence>
<dbReference type="InterPro" id="IPR024991">
    <property type="entry name" value="RING-H2_APC11"/>
</dbReference>
<evidence type="ECO:0000256" key="22">
    <source>
        <dbReference type="RuleBase" id="RU000688"/>
    </source>
</evidence>
<dbReference type="AlphaFoldDB" id="A0A7R9QKW8"/>
<keyword evidence="17" id="KW-0131">Cell cycle</keyword>
<dbReference type="Proteomes" id="UP000728032">
    <property type="component" value="Unassembled WGS sequence"/>
</dbReference>
<evidence type="ECO:0000259" key="25">
    <source>
        <dbReference type="PROSITE" id="PS50262"/>
    </source>
</evidence>
<comment type="function">
    <text evidence="18">Together with the cullin protein ANAPC2, constitutes the catalytic component of the anaphase promoting complex/cyclosome (APC/C), a cell cycle-regulated E3 ubiquitin ligase that controls progression through mitosis and the G1 phase of the cell cycle. The APC/C complex acts by mediating ubiquitination and subsequent degradation of target proteins: it mainly mediates the formation of 'Lys-11'-linked polyubiquitin chains and, to a lower extent, the formation of 'Lys-48'- and 'Lys-63'-linked polyubiquitin chains. The APC/C complex catalyzes assembly of branched 'Lys-11'-/'Lys-48'-linked branched ubiquitin chains on target proteins. May recruit the E2 ubiquitin-conjugating enzymes to the complex.</text>
</comment>
<keyword evidence="7" id="KW-0132">Cell division</keyword>
<evidence type="ECO:0000256" key="7">
    <source>
        <dbReference type="ARBA" id="ARBA00022618"/>
    </source>
</evidence>
<name>A0A7R9QKW8_9ACAR</name>
<dbReference type="Gene3D" id="1.20.1070.10">
    <property type="entry name" value="Rhodopsin 7-helix transmembrane proteins"/>
    <property type="match status" value="1"/>
</dbReference>
<keyword evidence="22" id="KW-0297">G-protein coupled receptor</keyword>
<keyword evidence="9" id="KW-0479">Metal-binding</keyword>
<keyword evidence="15 23" id="KW-0472">Membrane</keyword>
<evidence type="ECO:0000313" key="26">
    <source>
        <dbReference type="EMBL" id="CAD7649869.1"/>
    </source>
</evidence>
<feature type="transmembrane region" description="Helical" evidence="23">
    <location>
        <begin position="66"/>
        <end position="88"/>
    </location>
</feature>
<dbReference type="GO" id="GO:0061630">
    <property type="term" value="F:ubiquitin protein ligase activity"/>
    <property type="evidence" value="ECO:0007669"/>
    <property type="project" value="InterPro"/>
</dbReference>
<evidence type="ECO:0000256" key="9">
    <source>
        <dbReference type="ARBA" id="ARBA00022723"/>
    </source>
</evidence>
<dbReference type="GO" id="GO:0008270">
    <property type="term" value="F:zinc ion binding"/>
    <property type="evidence" value="ECO:0007669"/>
    <property type="project" value="UniProtKB-KW"/>
</dbReference>
<dbReference type="FunFam" id="3.30.40.10:FF:000111">
    <property type="entry name" value="Anaphase-promoting complex subunit 11"/>
    <property type="match status" value="1"/>
</dbReference>
<dbReference type="SUPFAM" id="SSF81321">
    <property type="entry name" value="Family A G protein-coupled receptor-like"/>
    <property type="match status" value="1"/>
</dbReference>
<comment type="subunit">
    <text evidence="19">The mammalian APC/C is composed at least of 14 distinct subunits ANAPC1, ANAPC2, CDC27/APC3, ANAPC4, ANAPC5, CDC16/APC6, ANAPC7, CDC23/APC8, ANAPC10, ANAPC11, CDC26/APC12, ANAPC13, ANAPC15 and ANAPC16 that assemble into a complex of at least 19 chains with a combined molecular mass of around 1.2 MDa; APC/C interacts with FZR1 and FBXO5. Interacts with the cullin domain of ANAPC2. Interacts with UBE2D2.</text>
</comment>
<keyword evidence="22" id="KW-0807">Transducer</keyword>
<dbReference type="PANTHER" id="PTHR11210">
    <property type="entry name" value="RING BOX"/>
    <property type="match status" value="1"/>
</dbReference>
<evidence type="ECO:0000256" key="6">
    <source>
        <dbReference type="ARBA" id="ARBA00013928"/>
    </source>
</evidence>
<keyword evidence="12" id="KW-0833">Ubl conjugation pathway</keyword>
<dbReference type="GO" id="GO:0004930">
    <property type="term" value="F:G protein-coupled receptor activity"/>
    <property type="evidence" value="ECO:0007669"/>
    <property type="project" value="UniProtKB-KW"/>
</dbReference>
<reference evidence="26" key="1">
    <citation type="submission" date="2020-11" db="EMBL/GenBank/DDBJ databases">
        <authorList>
            <person name="Tran Van P."/>
        </authorList>
    </citation>
    <scope>NUCLEOTIDE SEQUENCE</scope>
</reference>
<evidence type="ECO:0000256" key="18">
    <source>
        <dbReference type="ARBA" id="ARBA00054113"/>
    </source>
</evidence>
<dbReference type="EMBL" id="OC918680">
    <property type="protein sequence ID" value="CAD7649869.1"/>
    <property type="molecule type" value="Genomic_DNA"/>
</dbReference>
<keyword evidence="11" id="KW-0498">Mitosis</keyword>
<dbReference type="InterPro" id="IPR000276">
    <property type="entry name" value="GPCR_Rhodpsn"/>
</dbReference>
<keyword evidence="10 21" id="KW-0863">Zinc-finger</keyword>
<gene>
    <name evidence="26" type="ORF">ONB1V03_LOCUS7506</name>
</gene>
<comment type="similarity">
    <text evidence="4">Belongs to the RING-box family.</text>
</comment>
<dbReference type="GO" id="GO:0005680">
    <property type="term" value="C:anaphase-promoting complex"/>
    <property type="evidence" value="ECO:0007669"/>
    <property type="project" value="InterPro"/>
</dbReference>
<proteinExistence type="inferred from homology"/>
<dbReference type="PRINTS" id="PR00237">
    <property type="entry name" value="GPCRRHODOPSN"/>
</dbReference>
<evidence type="ECO:0000256" key="15">
    <source>
        <dbReference type="ARBA" id="ARBA00023136"/>
    </source>
</evidence>
<evidence type="ECO:0000256" key="5">
    <source>
        <dbReference type="ARBA" id="ARBA00010663"/>
    </source>
</evidence>
<dbReference type="GO" id="GO:0097602">
    <property type="term" value="F:cullin family protein binding"/>
    <property type="evidence" value="ECO:0007669"/>
    <property type="project" value="InterPro"/>
</dbReference>
<protein>
    <recommendedName>
        <fullName evidence="6">Anaphase-promoting complex subunit 11</fullName>
    </recommendedName>
    <alternativeName>
        <fullName evidence="20">Cyclosome subunit 11</fullName>
    </alternativeName>
</protein>
<keyword evidence="13" id="KW-0862">Zinc</keyword>
<evidence type="ECO:0000256" key="2">
    <source>
        <dbReference type="ARBA" id="ARBA00004370"/>
    </source>
</evidence>
<sequence>MASFSMPFSYTIFMYGKWLLHPAFCPVVLSIHVFSVFVSIYTLIAIGIDRYYAIVRPLDRRNWLKYFPRITILVIWMSGFGLCLTTYFNSEAVQFEFNNATHYDCRETWDEDDGRIYTIIMFVITFVFPVAVLIFVYSRIQIFQMTIWLFPDILKFKTRAKYYTYVVSYLTLHWISMFHSTVNPIMYSFLSDNFRTDLKSVFRKLFRQKRLLMRFGPNSGSKSSQTSQKTLYTNVSIKSWTSVATWRWVANDDNCGICRNAFDGCCTDCKMPGDDCPLVWGQCSHCFHIHCIMKWLNSQHVHQLCPMCRQEWKFKE</sequence>
<feature type="domain" description="G-protein coupled receptors family 1 profile" evidence="25">
    <location>
        <begin position="1"/>
        <end position="140"/>
    </location>
</feature>
<dbReference type="InterPro" id="IPR017452">
    <property type="entry name" value="GPCR_Rhodpsn_7TM"/>
</dbReference>
<keyword evidence="8 22" id="KW-0812">Transmembrane</keyword>